<comment type="subcellular location">
    <subcellularLocation>
        <location evidence="8">Cytoplasm</location>
    </subcellularLocation>
</comment>
<keyword evidence="5 8" id="KW-0547">Nucleotide-binding</keyword>
<evidence type="ECO:0000256" key="6">
    <source>
        <dbReference type="ARBA" id="ARBA00022777"/>
    </source>
</evidence>
<dbReference type="Pfam" id="PF00696">
    <property type="entry name" value="AA_kinase"/>
    <property type="match status" value="1"/>
</dbReference>
<feature type="binding site" evidence="8">
    <location>
        <position position="150"/>
    </location>
    <ligand>
        <name>substrate</name>
    </ligand>
</feature>
<dbReference type="AlphaFoldDB" id="A0A412DJ22"/>
<comment type="caution">
    <text evidence="8">Lacks conserved residue(s) required for the propagation of feature annotation.</text>
</comment>
<dbReference type="SUPFAM" id="SSF88697">
    <property type="entry name" value="PUA domain-like"/>
    <property type="match status" value="1"/>
</dbReference>
<evidence type="ECO:0000256" key="5">
    <source>
        <dbReference type="ARBA" id="ARBA00022741"/>
    </source>
</evidence>
<evidence type="ECO:0000256" key="7">
    <source>
        <dbReference type="ARBA" id="ARBA00022840"/>
    </source>
</evidence>
<dbReference type="FunFam" id="3.40.1160.10:FF:000040">
    <property type="entry name" value="Glutamate 5-kinase"/>
    <property type="match status" value="1"/>
</dbReference>
<evidence type="ECO:0000256" key="8">
    <source>
        <dbReference type="HAMAP-Rule" id="MF_00456"/>
    </source>
</evidence>
<evidence type="ECO:0000256" key="4">
    <source>
        <dbReference type="ARBA" id="ARBA00022679"/>
    </source>
</evidence>
<accession>A0A412DJ22</accession>
<keyword evidence="3 8" id="KW-0641">Proline biosynthesis</keyword>
<dbReference type="GO" id="GO:0003723">
    <property type="term" value="F:RNA binding"/>
    <property type="evidence" value="ECO:0007669"/>
    <property type="project" value="InterPro"/>
</dbReference>
<keyword evidence="2 8" id="KW-0028">Amino-acid biosynthesis</keyword>
<dbReference type="InterPro" id="IPR001057">
    <property type="entry name" value="Glu/AcGlu_kinase"/>
</dbReference>
<dbReference type="CDD" id="cd04242">
    <property type="entry name" value="AAK_G5K_ProB"/>
    <property type="match status" value="1"/>
</dbReference>
<evidence type="ECO:0000256" key="1">
    <source>
        <dbReference type="ARBA" id="ARBA00022490"/>
    </source>
</evidence>
<dbReference type="PRINTS" id="PR00474">
    <property type="entry name" value="GLU5KINASE"/>
</dbReference>
<dbReference type="Proteomes" id="UP000283310">
    <property type="component" value="Unassembled WGS sequence"/>
</dbReference>
<dbReference type="InterPro" id="IPR011529">
    <property type="entry name" value="Glu_5kinase"/>
</dbReference>
<dbReference type="UniPathway" id="UPA00098">
    <property type="reaction ID" value="UER00359"/>
</dbReference>
<comment type="similarity">
    <text evidence="8">Belongs to the glutamate 5-kinase family.</text>
</comment>
<dbReference type="InterPro" id="IPR036974">
    <property type="entry name" value="PUA_sf"/>
</dbReference>
<dbReference type="NCBIfam" id="TIGR01027">
    <property type="entry name" value="proB"/>
    <property type="match status" value="1"/>
</dbReference>
<dbReference type="InterPro" id="IPR036393">
    <property type="entry name" value="AceGlu_kinase-like_sf"/>
</dbReference>
<feature type="domain" description="PUA" evidence="9">
    <location>
        <begin position="293"/>
        <end position="371"/>
    </location>
</feature>
<comment type="pathway">
    <text evidence="8">Amino-acid biosynthesis; L-proline biosynthesis; L-glutamate 5-semialdehyde from L-glutamate: step 1/2.</text>
</comment>
<dbReference type="InterPro" id="IPR041739">
    <property type="entry name" value="G5K_ProB"/>
</dbReference>
<feature type="binding site" evidence="8">
    <location>
        <position position="11"/>
    </location>
    <ligand>
        <name>ATP</name>
        <dbReference type="ChEBI" id="CHEBI:30616"/>
    </ligand>
</feature>
<dbReference type="Gene3D" id="2.30.130.10">
    <property type="entry name" value="PUA domain"/>
    <property type="match status" value="1"/>
</dbReference>
<dbReference type="SUPFAM" id="SSF53633">
    <property type="entry name" value="Carbamate kinase-like"/>
    <property type="match status" value="1"/>
</dbReference>
<comment type="catalytic activity">
    <reaction evidence="8">
        <text>L-glutamate + ATP = L-glutamyl 5-phosphate + ADP</text>
        <dbReference type="Rhea" id="RHEA:14877"/>
        <dbReference type="ChEBI" id="CHEBI:29985"/>
        <dbReference type="ChEBI" id="CHEBI:30616"/>
        <dbReference type="ChEBI" id="CHEBI:58274"/>
        <dbReference type="ChEBI" id="CHEBI:456216"/>
        <dbReference type="EC" id="2.7.2.11"/>
    </reaction>
</comment>
<keyword evidence="1 8" id="KW-0963">Cytoplasm</keyword>
<dbReference type="GO" id="GO:0004349">
    <property type="term" value="F:glutamate 5-kinase activity"/>
    <property type="evidence" value="ECO:0007669"/>
    <property type="project" value="UniProtKB-UniRule"/>
</dbReference>
<dbReference type="GO" id="GO:0005829">
    <property type="term" value="C:cytosol"/>
    <property type="evidence" value="ECO:0007669"/>
    <property type="project" value="TreeGrafter"/>
</dbReference>
<dbReference type="RefSeq" id="WP_117904118.1">
    <property type="nucleotide sequence ID" value="NZ_JADNPL010000019.1"/>
</dbReference>
<dbReference type="Gene3D" id="3.40.1160.10">
    <property type="entry name" value="Acetylglutamate kinase-like"/>
    <property type="match status" value="2"/>
</dbReference>
<evidence type="ECO:0000256" key="2">
    <source>
        <dbReference type="ARBA" id="ARBA00022605"/>
    </source>
</evidence>
<dbReference type="PROSITE" id="PS00902">
    <property type="entry name" value="GLUTAMATE_5_KINASE"/>
    <property type="match status" value="1"/>
</dbReference>
<dbReference type="InterPro" id="IPR001048">
    <property type="entry name" value="Asp/Glu/Uridylate_kinase"/>
</dbReference>
<comment type="function">
    <text evidence="8">Catalyzes the transfer of a phosphate group to glutamate to form L-glutamate 5-phosphate.</text>
</comment>
<gene>
    <name evidence="8 10" type="primary">proB</name>
    <name evidence="10" type="ORF">DWY65_11300</name>
</gene>
<sequence>MEQQLTRIAVKIGSNVLTRRDGTLDVTRMSALVDQVAELHKAGVEIILVSSGAVASGRSEIHPAKKLDSVDQRQLFSAVGQAKLINRYYELFREHGIPVGQVLTMKENFATRRHYLNQKNCMTVMLENGVIPIVNENDTISVSELMFTDNDELSGLIASMMDAQVLIILSNIDGIYNGSPADPASEVIRKIEHGKDLSSYIQTSKSSFGRGGMLTKTNIARKVADEGITVIIANGKRDNILVDLLHQELPALFPDVQSPALGSQLTYTRFIPAPQPVSSVKKWIAHSEGFAKGELHLDDCATKVLASDKAVSILPIGITDVRGEFEKDDIVRIIDFEGNPIGVGKANCSSEQAREAMGKHGKKPVVHYDYLYIE</sequence>
<feature type="binding site" evidence="8">
    <location>
        <position position="138"/>
    </location>
    <ligand>
        <name>substrate</name>
    </ligand>
</feature>
<evidence type="ECO:0000256" key="3">
    <source>
        <dbReference type="ARBA" id="ARBA00022650"/>
    </source>
</evidence>
<dbReference type="InterPro" id="IPR002478">
    <property type="entry name" value="PUA"/>
</dbReference>
<keyword evidence="7 8" id="KW-0067">ATP-binding</keyword>
<organism evidence="10 11">
    <name type="scientific">Bacteroides stercoris</name>
    <dbReference type="NCBI Taxonomy" id="46506"/>
    <lineage>
        <taxon>Bacteria</taxon>
        <taxon>Pseudomonadati</taxon>
        <taxon>Bacteroidota</taxon>
        <taxon>Bacteroidia</taxon>
        <taxon>Bacteroidales</taxon>
        <taxon>Bacteroidaceae</taxon>
        <taxon>Bacteroides</taxon>
    </lineage>
</organism>
<name>A0A412DJ22_BACSE</name>
<protein>
    <recommendedName>
        <fullName evidence="8">Glutamate 5-kinase</fullName>
        <ecNumber evidence="8">2.7.2.11</ecNumber>
    </recommendedName>
    <alternativeName>
        <fullName evidence="8">Gamma-glutamyl kinase</fullName>
        <shortName evidence="8">GK</shortName>
    </alternativeName>
</protein>
<dbReference type="SMART" id="SM00359">
    <property type="entry name" value="PUA"/>
    <property type="match status" value="1"/>
</dbReference>
<dbReference type="GO" id="GO:0055129">
    <property type="term" value="P:L-proline biosynthetic process"/>
    <property type="evidence" value="ECO:0007669"/>
    <property type="project" value="UniProtKB-UniRule"/>
</dbReference>
<dbReference type="GO" id="GO:0005524">
    <property type="term" value="F:ATP binding"/>
    <property type="evidence" value="ECO:0007669"/>
    <property type="project" value="UniProtKB-KW"/>
</dbReference>
<dbReference type="PIRSF" id="PIRSF000729">
    <property type="entry name" value="GK"/>
    <property type="match status" value="1"/>
</dbReference>
<dbReference type="InterPro" id="IPR005715">
    <property type="entry name" value="Glu_5kinase/COase_Synthase"/>
</dbReference>
<evidence type="ECO:0000313" key="11">
    <source>
        <dbReference type="Proteomes" id="UP000283310"/>
    </source>
</evidence>
<comment type="caution">
    <text evidence="10">The sequence shown here is derived from an EMBL/GenBank/DDBJ whole genome shotgun (WGS) entry which is preliminary data.</text>
</comment>
<dbReference type="PROSITE" id="PS50890">
    <property type="entry name" value="PUA"/>
    <property type="match status" value="1"/>
</dbReference>
<dbReference type="EMBL" id="QRTW01000019">
    <property type="protein sequence ID" value="RGR11864.1"/>
    <property type="molecule type" value="Genomic_DNA"/>
</dbReference>
<feature type="binding site" evidence="8">
    <location>
        <position position="51"/>
    </location>
    <ligand>
        <name>substrate</name>
    </ligand>
</feature>
<dbReference type="PANTHER" id="PTHR43654:SF1">
    <property type="entry name" value="ISOPENTENYL PHOSPHATE KINASE"/>
    <property type="match status" value="1"/>
</dbReference>
<evidence type="ECO:0000259" key="9">
    <source>
        <dbReference type="SMART" id="SM00359"/>
    </source>
</evidence>
<dbReference type="InterPro" id="IPR015947">
    <property type="entry name" value="PUA-like_sf"/>
</dbReference>
<reference evidence="10 11" key="1">
    <citation type="submission" date="2018-08" db="EMBL/GenBank/DDBJ databases">
        <title>A genome reference for cultivated species of the human gut microbiota.</title>
        <authorList>
            <person name="Zou Y."/>
            <person name="Xue W."/>
            <person name="Luo G."/>
        </authorList>
    </citation>
    <scope>NUCLEOTIDE SEQUENCE [LARGE SCALE GENOMIC DNA]</scope>
    <source>
        <strain evidence="10 11">AF26-20BH</strain>
    </source>
</reference>
<dbReference type="EC" id="2.7.2.11" evidence="8"/>
<dbReference type="InterPro" id="IPR019797">
    <property type="entry name" value="Glutamate_5-kinase_CS"/>
</dbReference>
<dbReference type="Pfam" id="PF01472">
    <property type="entry name" value="PUA"/>
    <property type="match status" value="1"/>
</dbReference>
<evidence type="ECO:0000313" key="10">
    <source>
        <dbReference type="EMBL" id="RGR11864.1"/>
    </source>
</evidence>
<keyword evidence="6 8" id="KW-0418">Kinase</keyword>
<proteinExistence type="inferred from homology"/>
<dbReference type="HAMAP" id="MF_00456">
    <property type="entry name" value="ProB"/>
    <property type="match status" value="1"/>
</dbReference>
<keyword evidence="4 8" id="KW-0808">Transferase</keyword>
<dbReference type="PANTHER" id="PTHR43654">
    <property type="entry name" value="GLUTAMATE 5-KINASE"/>
    <property type="match status" value="1"/>
</dbReference>
<dbReference type="CDD" id="cd21157">
    <property type="entry name" value="PUA_G5K"/>
    <property type="match status" value="1"/>
</dbReference>